<evidence type="ECO:0000256" key="3">
    <source>
        <dbReference type="SAM" id="Coils"/>
    </source>
</evidence>
<feature type="domain" description="Lon proteolytic" evidence="4">
    <location>
        <begin position="525"/>
        <end position="720"/>
    </location>
</feature>
<organism evidence="5">
    <name type="scientific">Clostridioides difficile</name>
    <name type="common">Peptoclostridium difficile</name>
    <dbReference type="NCBI Taxonomy" id="1496"/>
    <lineage>
        <taxon>Bacteria</taxon>
        <taxon>Bacillati</taxon>
        <taxon>Bacillota</taxon>
        <taxon>Clostridia</taxon>
        <taxon>Peptostreptococcales</taxon>
        <taxon>Peptostreptococcaceae</taxon>
        <taxon>Clostridioides</taxon>
    </lineage>
</organism>
<dbReference type="EMBL" id="LK932472">
    <property type="protein sequence ID" value="CDS83738.1"/>
    <property type="molecule type" value="Genomic_DNA"/>
</dbReference>
<dbReference type="Pfam" id="PF05362">
    <property type="entry name" value="Lon_C"/>
    <property type="match status" value="1"/>
</dbReference>
<keyword evidence="2" id="KW-0720">Serine protease</keyword>
<dbReference type="GO" id="GO:0004252">
    <property type="term" value="F:serine-type endopeptidase activity"/>
    <property type="evidence" value="ECO:0007669"/>
    <property type="project" value="UniProtKB-UniRule"/>
</dbReference>
<dbReference type="Pfam" id="PF20437">
    <property type="entry name" value="LonC_helical"/>
    <property type="match status" value="1"/>
</dbReference>
<evidence type="ECO:0000256" key="1">
    <source>
        <dbReference type="ARBA" id="ARBA00022670"/>
    </source>
</evidence>
<dbReference type="GeneID" id="66353061"/>
<reference evidence="5" key="1">
    <citation type="submission" date="2014-07" db="EMBL/GenBank/DDBJ databases">
        <authorList>
            <person name="Monot Marc"/>
        </authorList>
    </citation>
    <scope>NUCLEOTIDE SEQUENCE</scope>
    <source>
        <strain evidence="7">7032989</strain>
        <strain evidence="6">7032994</strain>
    </source>
</reference>
<dbReference type="Gene3D" id="1.10.8.60">
    <property type="match status" value="1"/>
</dbReference>
<dbReference type="PANTHER" id="PTHR10046">
    <property type="entry name" value="ATP DEPENDENT LON PROTEASE FAMILY MEMBER"/>
    <property type="match status" value="1"/>
</dbReference>
<comment type="catalytic activity">
    <reaction evidence="2">
        <text>Hydrolysis of proteins in presence of ATP.</text>
        <dbReference type="EC" id="3.4.21.53"/>
    </reaction>
</comment>
<dbReference type="PRINTS" id="PR00830">
    <property type="entry name" value="ENDOLAPTASE"/>
</dbReference>
<dbReference type="EC" id="3.4.21.53" evidence="2"/>
<keyword evidence="3" id="KW-0175">Coiled coil</keyword>
<dbReference type="PROSITE" id="PS51786">
    <property type="entry name" value="LON_PROTEOLYTIC"/>
    <property type="match status" value="1"/>
</dbReference>
<protein>
    <recommendedName>
        <fullName evidence="2">endopeptidase La</fullName>
        <ecNumber evidence="2">3.4.21.53</ecNumber>
    </recommendedName>
</protein>
<dbReference type="InterPro" id="IPR027417">
    <property type="entry name" value="P-loop_NTPase"/>
</dbReference>
<evidence type="ECO:0000313" key="9">
    <source>
        <dbReference type="Proteomes" id="UP000411588"/>
    </source>
</evidence>
<dbReference type="InterPro" id="IPR014721">
    <property type="entry name" value="Ribsml_uS5_D2-typ_fold_subgr"/>
</dbReference>
<feature type="active site" evidence="2">
    <location>
        <position position="658"/>
    </location>
</feature>
<evidence type="ECO:0000313" key="7">
    <source>
        <dbReference type="EMBL" id="CDT78126.1"/>
    </source>
</evidence>
<dbReference type="InterPro" id="IPR027065">
    <property type="entry name" value="Lon_Prtase"/>
</dbReference>
<dbReference type="GO" id="GO:0030163">
    <property type="term" value="P:protein catabolic process"/>
    <property type="evidence" value="ECO:0007669"/>
    <property type="project" value="InterPro"/>
</dbReference>
<name>A0A031W9I8_CLODI</name>
<dbReference type="InterPro" id="IPR020568">
    <property type="entry name" value="Ribosomal_Su5_D2-typ_SF"/>
</dbReference>
<feature type="active site" evidence="2">
    <location>
        <position position="615"/>
    </location>
</feature>
<dbReference type="SUPFAM" id="SSF52540">
    <property type="entry name" value="P-loop containing nucleoside triphosphate hydrolases"/>
    <property type="match status" value="2"/>
</dbReference>
<evidence type="ECO:0000256" key="2">
    <source>
        <dbReference type="PROSITE-ProRule" id="PRU01122"/>
    </source>
</evidence>
<reference evidence="8 9" key="2">
    <citation type="submission" date="2019-02" db="EMBL/GenBank/DDBJ databases">
        <authorList>
            <consortium name="Pathogen Informatics"/>
        </authorList>
    </citation>
    <scope>NUCLEOTIDE SEQUENCE [LARGE SCALE GENOMIC DNA]</scope>
    <source>
        <strain evidence="8">Clo34</strain>
        <strain evidence="9">clo34</strain>
    </source>
</reference>
<evidence type="ECO:0000259" key="4">
    <source>
        <dbReference type="PROSITE" id="PS51786"/>
    </source>
</evidence>
<evidence type="ECO:0000313" key="5">
    <source>
        <dbReference type="EMBL" id="CDS83738.1"/>
    </source>
</evidence>
<dbReference type="AlphaFoldDB" id="A0A031W9I8"/>
<dbReference type="Proteomes" id="UP000411588">
    <property type="component" value="Unassembled WGS sequence"/>
</dbReference>
<dbReference type="EMBL" id="LK933482">
    <property type="protein sequence ID" value="CDT78126.1"/>
    <property type="molecule type" value="Genomic_DNA"/>
</dbReference>
<keyword evidence="1 2" id="KW-0645">Protease</keyword>
<dbReference type="InterPro" id="IPR041699">
    <property type="entry name" value="AAA_32"/>
</dbReference>
<dbReference type="EMBL" id="LK932356">
    <property type="protein sequence ID" value="CDS83848.1"/>
    <property type="molecule type" value="Genomic_DNA"/>
</dbReference>
<gene>
    <name evidence="8" type="primary">lon_2</name>
    <name evidence="7" type="ORF">BN1095_770002</name>
    <name evidence="5" type="ORF">BN1096_220007</name>
    <name evidence="6" type="ORF">BN1097_210007</name>
    <name evidence="8" type="ORF">SAMEA1402399_03263</name>
</gene>
<evidence type="ECO:0000313" key="6">
    <source>
        <dbReference type="EMBL" id="CDS83848.1"/>
    </source>
</evidence>
<sequence length="745" mass="85493">MKYNNTSEINPLDYILGQERAVEAMELGLKINNPAYNIYIAGEPGTGKSTYALKVLNEYASKKNTHKDWCYIYNFENPREPIIVELEKGFGRELKKDMEKLIESLLEDFKNAFESENFEIEKNKLLDEYEIEKDMLLKQIKKYGEEKGFKLKQSKMGIVFIPLKEEEDESDESDEEFYKAKRELENMAIQVVYKIRNLEEIAEKAVLELEEEIAKLVVEPHIKRLCEKYENYDKIQTYLENIKKDIIEYMYLFYLDEEELKDKYDKEHFIKYKINLFVDNGSSKNKESAPVVVEINPSPANLFGKAEYDYANGNIKTDFTKLLSGAFHRANGGYLVLYADQLLKYTMSWEILKKTLQTKKVILETQTAIKPENMPLDVKLVLIGSHYIYDILYRYDEDFEKYFKVFVDFDSEMDKNEDNEEGIARFIAYQCDKNNLRHFTKSAVEEVIKFSTRLSGDLEKLSTKFNKIMEVVIEGSAYAEFRNSEYTEQCDVKKAISEKRKRINRVETHMDESIENGFTLIETEGRKVGVINGLSVLSTGEYSFGRASRITATTSPGSKGIVNIEREVNMSGSIHNKGVLILGGYLSENFAQDLLLSLNAYVCFEQNYGGIDGDSASSAELYVLLSSLSGVSIKQNIAVTGSINQKGDIQVVGGISEKIEGFYSICKTKGLNGEQGVIIPRKNQRNLVLSDEVNDAVRDGKFKIYTVERVEEAIEILTDVKFEEIKKLVKEKLISFSKIQTVSKE</sequence>
<dbReference type="InterPro" id="IPR046843">
    <property type="entry name" value="LonB_AAA-LID"/>
</dbReference>
<proteinExistence type="inferred from homology"/>
<dbReference type="RefSeq" id="WP_003438993.1">
    <property type="nucleotide sequence ID" value="NZ_BAABSG010000009.1"/>
</dbReference>
<evidence type="ECO:0000313" key="8">
    <source>
        <dbReference type="EMBL" id="VFD34746.1"/>
    </source>
</evidence>
<dbReference type="Gene3D" id="3.30.230.10">
    <property type="match status" value="1"/>
</dbReference>
<dbReference type="GO" id="GO:0005524">
    <property type="term" value="F:ATP binding"/>
    <property type="evidence" value="ECO:0007669"/>
    <property type="project" value="InterPro"/>
</dbReference>
<keyword evidence="2 8" id="KW-0378">Hydrolase</keyword>
<dbReference type="GO" id="GO:0004176">
    <property type="term" value="F:ATP-dependent peptidase activity"/>
    <property type="evidence" value="ECO:0007669"/>
    <property type="project" value="UniProtKB-UniRule"/>
</dbReference>
<feature type="coiled-coil region" evidence="3">
    <location>
        <begin position="126"/>
        <end position="219"/>
    </location>
</feature>
<dbReference type="InterPro" id="IPR046844">
    <property type="entry name" value="Lon-like_helical"/>
</dbReference>
<comment type="similarity">
    <text evidence="2">Belongs to the peptidase S16 family.</text>
</comment>
<dbReference type="InterPro" id="IPR008269">
    <property type="entry name" value="Lon_proteolytic"/>
</dbReference>
<dbReference type="EMBL" id="CAADAN010000014">
    <property type="protein sequence ID" value="VFD34746.1"/>
    <property type="molecule type" value="Genomic_DNA"/>
</dbReference>
<dbReference type="Pfam" id="PF20436">
    <property type="entry name" value="LonB_AAA-LID"/>
    <property type="match status" value="1"/>
</dbReference>
<dbReference type="SUPFAM" id="SSF54211">
    <property type="entry name" value="Ribosomal protein S5 domain 2-like"/>
    <property type="match status" value="1"/>
</dbReference>
<dbReference type="GO" id="GO:0006508">
    <property type="term" value="P:proteolysis"/>
    <property type="evidence" value="ECO:0007669"/>
    <property type="project" value="UniProtKB-KW"/>
</dbReference>
<dbReference type="Pfam" id="PF13654">
    <property type="entry name" value="AAA_32"/>
    <property type="match status" value="1"/>
</dbReference>
<dbReference type="Gene3D" id="3.40.50.300">
    <property type="entry name" value="P-loop containing nucleotide triphosphate hydrolases"/>
    <property type="match status" value="2"/>
</dbReference>
<dbReference type="KEGG" id="pdf:CD630DERM_05640"/>
<accession>A0A031W9I8</accession>